<keyword evidence="1" id="KW-0812">Transmembrane</keyword>
<reference evidence="2" key="1">
    <citation type="submission" date="2023-01" db="EMBL/GenBank/DDBJ databases">
        <title>Vibrio sp. CB1-14 genome sequencing.</title>
        <authorList>
            <person name="Otstavnykh N."/>
            <person name="Isaeva M."/>
            <person name="Meleshko D."/>
        </authorList>
    </citation>
    <scope>NUCLEOTIDE SEQUENCE</scope>
    <source>
        <strain evidence="2">CB1-14</strain>
    </source>
</reference>
<dbReference type="AlphaFoldDB" id="A0AAU8BQ94"/>
<protein>
    <submittedName>
        <fullName evidence="2">Uncharacterized protein</fullName>
    </submittedName>
</protein>
<gene>
    <name evidence="2" type="ORF">PG915_22815</name>
</gene>
<name>A0AAU8BQ94_9VIBR</name>
<feature type="transmembrane region" description="Helical" evidence="1">
    <location>
        <begin position="32"/>
        <end position="50"/>
    </location>
</feature>
<sequence>MADSMFDEVLKPIGQKDVIHVLPVVTAAQKGGVWQVVAGAVLIVAAFYTGGASLAAWGALSTGMAAAGASMVLSGVATMLTDVPDLSDRDTVNNGQTNQYFTSLQNQVAQGGCVPVLIGECMIGGKILSQGLRTE</sequence>
<accession>A0AAU8BQ94</accession>
<organism evidence="2">
    <name type="scientific">Vibrio chaetopteri</name>
    <dbReference type="NCBI Taxonomy" id="3016528"/>
    <lineage>
        <taxon>Bacteria</taxon>
        <taxon>Pseudomonadati</taxon>
        <taxon>Pseudomonadota</taxon>
        <taxon>Gammaproteobacteria</taxon>
        <taxon>Vibrionales</taxon>
        <taxon>Vibrionaceae</taxon>
        <taxon>Vibrio</taxon>
    </lineage>
</organism>
<proteinExistence type="predicted"/>
<keyword evidence="1" id="KW-1133">Transmembrane helix</keyword>
<keyword evidence="1" id="KW-0472">Membrane</keyword>
<dbReference type="RefSeq" id="WP_353500214.1">
    <property type="nucleotide sequence ID" value="NZ_CP115921.1"/>
</dbReference>
<dbReference type="EMBL" id="CP115921">
    <property type="protein sequence ID" value="XCD18111.2"/>
    <property type="molecule type" value="Genomic_DNA"/>
</dbReference>
<evidence type="ECO:0000256" key="1">
    <source>
        <dbReference type="SAM" id="Phobius"/>
    </source>
</evidence>
<dbReference type="KEGG" id="vck:PG915_22815"/>
<feature type="transmembrane region" description="Helical" evidence="1">
    <location>
        <begin position="57"/>
        <end position="80"/>
    </location>
</feature>
<evidence type="ECO:0000313" key="2">
    <source>
        <dbReference type="EMBL" id="XCD18111.2"/>
    </source>
</evidence>